<comment type="similarity">
    <text evidence="1">Belongs to the methyltransferase superfamily. PrmA family.</text>
</comment>
<dbReference type="InterPro" id="IPR004498">
    <property type="entry name" value="Ribosomal_PrmA_MeTrfase"/>
</dbReference>
<dbReference type="PANTHER" id="PTHR43648:SF1">
    <property type="entry name" value="ELECTRON TRANSFER FLAVOPROTEIN BETA SUBUNIT LYSINE METHYLTRANSFERASE"/>
    <property type="match status" value="1"/>
</dbReference>
<evidence type="ECO:0000313" key="6">
    <source>
        <dbReference type="EMBL" id="RHW46048.1"/>
    </source>
</evidence>
<accession>A0A417Z636</accession>
<dbReference type="CDD" id="cd02440">
    <property type="entry name" value="AdoMet_MTases"/>
    <property type="match status" value="1"/>
</dbReference>
<dbReference type="GO" id="GO:0005840">
    <property type="term" value="C:ribosome"/>
    <property type="evidence" value="ECO:0007669"/>
    <property type="project" value="UniProtKB-KW"/>
</dbReference>
<name>A0A417Z636_9LACO</name>
<keyword evidence="3 6" id="KW-0489">Methyltransferase</keyword>
<protein>
    <submittedName>
        <fullName evidence="6">50S ribosomal protein L11 methyltransferase</fullName>
    </submittedName>
</protein>
<dbReference type="InterPro" id="IPR050078">
    <property type="entry name" value="Ribosomal_L11_MeTrfase_PrmA"/>
</dbReference>
<gene>
    <name evidence="6" type="primary">prmA</name>
    <name evidence="6" type="ORF">DS832_06765</name>
</gene>
<organism evidence="6 7">
    <name type="scientific">Bombilactobacillus bombi</name>
    <dbReference type="NCBI Taxonomy" id="1303590"/>
    <lineage>
        <taxon>Bacteria</taxon>
        <taxon>Bacillati</taxon>
        <taxon>Bacillota</taxon>
        <taxon>Bacilli</taxon>
        <taxon>Lactobacillales</taxon>
        <taxon>Lactobacillaceae</taxon>
        <taxon>Bombilactobacillus</taxon>
    </lineage>
</organism>
<keyword evidence="2" id="KW-0963">Cytoplasm</keyword>
<dbReference type="InterPro" id="IPR029063">
    <property type="entry name" value="SAM-dependent_MTases_sf"/>
</dbReference>
<dbReference type="Gene3D" id="3.40.50.150">
    <property type="entry name" value="Vaccinia Virus protein VP39"/>
    <property type="match status" value="1"/>
</dbReference>
<dbReference type="NCBIfam" id="TIGR00406">
    <property type="entry name" value="prmA"/>
    <property type="match status" value="1"/>
</dbReference>
<evidence type="ECO:0000256" key="5">
    <source>
        <dbReference type="ARBA" id="ARBA00022691"/>
    </source>
</evidence>
<dbReference type="Pfam" id="PF06325">
    <property type="entry name" value="PrmA"/>
    <property type="match status" value="1"/>
</dbReference>
<sequence length="286" mass="31835">MEKNWSQLQILTNPENFELVTNALIIQQITGIENLNHDRGLAIYLPSEQLTKDWCHQLQITLNQLGLTDSAYQLQIIANVNMHWGQNWAPYYQPVRISHFMSIIPSWQKDLVQSPYDILMDPQESFGSGEHATTKLCLQALEEVVNHQESLIDVGTGTGILAIAAAKLGVKTLYGYDISDEAIVVAQKNFNLNCPQEKFQVAVNSLLDNITNSAEIITANMLEEPIRALIPQLAPHLKANGHVIISGILETKIANITQLLKQEHLAIIKISAAQGWGCIIAQKERG</sequence>
<dbReference type="Proteomes" id="UP000284822">
    <property type="component" value="Unassembled WGS sequence"/>
</dbReference>
<evidence type="ECO:0000256" key="1">
    <source>
        <dbReference type="ARBA" id="ARBA00009741"/>
    </source>
</evidence>
<dbReference type="RefSeq" id="WP_118910898.1">
    <property type="nucleotide sequence ID" value="NZ_QOCS01000014.1"/>
</dbReference>
<dbReference type="AlphaFoldDB" id="A0A417Z636"/>
<reference evidence="6 7" key="1">
    <citation type="submission" date="2018-07" db="EMBL/GenBank/DDBJ databases">
        <title>Genome sequences of six Lactobacillus spp. isolated from bumble bee guts.</title>
        <authorList>
            <person name="Motta E.V.S."/>
            <person name="Moran N.A."/>
        </authorList>
    </citation>
    <scope>NUCLEOTIDE SEQUENCE [LARGE SCALE GENOMIC DNA]</scope>
    <source>
        <strain evidence="6 7">LV-8.1</strain>
    </source>
</reference>
<keyword evidence="6" id="KW-0689">Ribosomal protein</keyword>
<keyword evidence="6" id="KW-0687">Ribonucleoprotein</keyword>
<dbReference type="GO" id="GO:0032259">
    <property type="term" value="P:methylation"/>
    <property type="evidence" value="ECO:0007669"/>
    <property type="project" value="UniProtKB-KW"/>
</dbReference>
<dbReference type="SUPFAM" id="SSF53335">
    <property type="entry name" value="S-adenosyl-L-methionine-dependent methyltransferases"/>
    <property type="match status" value="1"/>
</dbReference>
<evidence type="ECO:0000256" key="3">
    <source>
        <dbReference type="ARBA" id="ARBA00022603"/>
    </source>
</evidence>
<evidence type="ECO:0000256" key="2">
    <source>
        <dbReference type="ARBA" id="ARBA00022490"/>
    </source>
</evidence>
<evidence type="ECO:0000313" key="7">
    <source>
        <dbReference type="Proteomes" id="UP000284822"/>
    </source>
</evidence>
<proteinExistence type="inferred from homology"/>
<dbReference type="PANTHER" id="PTHR43648">
    <property type="entry name" value="ELECTRON TRANSFER FLAVOPROTEIN BETA SUBUNIT LYSINE METHYLTRANSFERASE"/>
    <property type="match status" value="1"/>
</dbReference>
<dbReference type="EMBL" id="QOCS01000014">
    <property type="protein sequence ID" value="RHW46048.1"/>
    <property type="molecule type" value="Genomic_DNA"/>
</dbReference>
<keyword evidence="5" id="KW-0949">S-adenosyl-L-methionine</keyword>
<comment type="caution">
    <text evidence="6">The sequence shown here is derived from an EMBL/GenBank/DDBJ whole genome shotgun (WGS) entry which is preliminary data.</text>
</comment>
<keyword evidence="4 6" id="KW-0808">Transferase</keyword>
<dbReference type="GO" id="GO:0008276">
    <property type="term" value="F:protein methyltransferase activity"/>
    <property type="evidence" value="ECO:0007669"/>
    <property type="project" value="InterPro"/>
</dbReference>
<evidence type="ECO:0000256" key="4">
    <source>
        <dbReference type="ARBA" id="ARBA00022679"/>
    </source>
</evidence>